<feature type="region of interest" description="Disordered" evidence="1">
    <location>
        <begin position="1"/>
        <end position="26"/>
    </location>
</feature>
<dbReference type="DNASU" id="3581721"/>
<dbReference type="HOGENOM" id="CLU_078798_0_0_11"/>
<dbReference type="KEGG" id="tfu:Tfu_2046"/>
<accession>Q47N90</accession>
<dbReference type="OrthoDB" id="4323079at2"/>
<dbReference type="EMBL" id="CP000088">
    <property type="protein sequence ID" value="AAZ56079.1"/>
    <property type="molecule type" value="Genomic_DNA"/>
</dbReference>
<dbReference type="AlphaFoldDB" id="Q47N90"/>
<sequence length="308" mass="32904">MHNSDRLPPRITSRRRRSGRHRDPLSFDKWVGTPPLVLVAFGTPEGDRSGFATEMVDFVRPYRPEPTLHFAYTQGEADRIVALLKDIAVQRDEEQRDSDPCDAVIVPLVAGPHQPTLNAITQAIQATGLQVRVTDPLGPHPMLAEALHLRLAEASYVRADRMRLISVMAPSDTMADGVLVGSVGGPDALNAAGVTAVLLAARLGITVLPAALDDPANLEQAFAQLAAAGCRRPVIAPSIMGQEISPAEINALAAKHGARVSAPLGANTITAKIVALRYAELLNTLGVEKQPTLEDLPAPVGARHRKEN</sequence>
<dbReference type="RefSeq" id="WP_011292469.1">
    <property type="nucleotide sequence ID" value="NC_007333.1"/>
</dbReference>
<evidence type="ECO:0000313" key="2">
    <source>
        <dbReference type="EMBL" id="AAZ56079.1"/>
    </source>
</evidence>
<organism evidence="2">
    <name type="scientific">Thermobifida fusca (strain YX)</name>
    <dbReference type="NCBI Taxonomy" id="269800"/>
    <lineage>
        <taxon>Bacteria</taxon>
        <taxon>Bacillati</taxon>
        <taxon>Actinomycetota</taxon>
        <taxon>Actinomycetes</taxon>
        <taxon>Streptosporangiales</taxon>
        <taxon>Nocardiopsidaceae</taxon>
        <taxon>Thermobifida</taxon>
    </lineage>
</organism>
<reference evidence="2" key="1">
    <citation type="submission" date="2005-07" db="EMBL/GenBank/DDBJ databases">
        <title>Complete sequence of Thermobifida fusca YX.</title>
        <authorList>
            <consortium name="US DOE Joint Genome Institute"/>
            <person name="Copeland A."/>
            <person name="Lucas S."/>
            <person name="Lapidus A."/>
            <person name="Barry K."/>
            <person name="Detter J.C."/>
            <person name="Glavina T."/>
            <person name="Hammon N."/>
            <person name="Israni S."/>
            <person name="Pitluck S."/>
            <person name="Di Bartolo G."/>
            <person name="Chain P."/>
            <person name="Schmutz J."/>
            <person name="Larimer F."/>
            <person name="Land M."/>
            <person name="Lykidis A."/>
            <person name="Richardson P."/>
        </authorList>
    </citation>
    <scope>NUCLEOTIDE SEQUENCE</scope>
    <source>
        <strain evidence="2">YX</strain>
    </source>
</reference>
<dbReference type="SUPFAM" id="SSF53800">
    <property type="entry name" value="Chelatase"/>
    <property type="match status" value="1"/>
</dbReference>
<dbReference type="eggNOG" id="COG2138">
    <property type="taxonomic scope" value="Bacteria"/>
</dbReference>
<gene>
    <name evidence="2" type="ordered locus">Tfu_2046</name>
</gene>
<name>Q47N90_THEFY</name>
<dbReference type="SMR" id="Q47N90"/>
<proteinExistence type="predicted"/>
<evidence type="ECO:0008006" key="3">
    <source>
        <dbReference type="Google" id="ProtNLM"/>
    </source>
</evidence>
<protein>
    <recommendedName>
        <fullName evidence="3">Cobalamin (Vitamin B12) biosynthesis CbiX protein</fullName>
    </recommendedName>
</protein>
<dbReference type="Gene3D" id="3.40.50.1400">
    <property type="match status" value="1"/>
</dbReference>
<dbReference type="STRING" id="269800.Tfu_2046"/>
<evidence type="ECO:0000256" key="1">
    <source>
        <dbReference type="SAM" id="MobiDB-lite"/>
    </source>
</evidence>